<dbReference type="Pfam" id="PF00282">
    <property type="entry name" value="Pyridoxal_deC"/>
    <property type="match status" value="2"/>
</dbReference>
<dbReference type="GO" id="GO:0004351">
    <property type="term" value="F:glutamate decarboxylase activity"/>
    <property type="evidence" value="ECO:0007669"/>
    <property type="project" value="UniProtKB-EC"/>
</dbReference>
<evidence type="ECO:0000313" key="9">
    <source>
        <dbReference type="Proteomes" id="UP001151532"/>
    </source>
</evidence>
<reference evidence="8" key="2">
    <citation type="journal article" date="2023" name="Int. J. Mol. Sci.">
        <title>De Novo Assembly and Annotation of 11 Diverse Shrub Willow (Salix) Genomes Reveals Novel Gene Organization in Sex-Linked Regions.</title>
        <authorList>
            <person name="Hyden B."/>
            <person name="Feng K."/>
            <person name="Yates T.B."/>
            <person name="Jawdy S."/>
            <person name="Cereghino C."/>
            <person name="Smart L.B."/>
            <person name="Muchero W."/>
        </authorList>
    </citation>
    <scope>NUCLEOTIDE SEQUENCE</scope>
    <source>
        <tissue evidence="8">Shoot tip</tissue>
    </source>
</reference>
<proteinExistence type="inferred from homology"/>
<evidence type="ECO:0000256" key="4">
    <source>
        <dbReference type="ARBA" id="ARBA00022860"/>
    </source>
</evidence>
<evidence type="ECO:0000256" key="6">
    <source>
        <dbReference type="ARBA" id="ARBA00023239"/>
    </source>
</evidence>
<evidence type="ECO:0000256" key="3">
    <source>
        <dbReference type="ARBA" id="ARBA00012421"/>
    </source>
</evidence>
<dbReference type="GO" id="GO:0006538">
    <property type="term" value="P:L-glutamate catabolic process"/>
    <property type="evidence" value="ECO:0007669"/>
    <property type="project" value="TreeGrafter"/>
</dbReference>
<evidence type="ECO:0000256" key="5">
    <source>
        <dbReference type="ARBA" id="ARBA00022898"/>
    </source>
</evidence>
<comment type="cofactor">
    <cofactor evidence="1 7">
        <name>pyridoxal 5'-phosphate</name>
        <dbReference type="ChEBI" id="CHEBI:597326"/>
    </cofactor>
</comment>
<dbReference type="PANTHER" id="PTHR43321:SF34">
    <property type="entry name" value="GLUTAMATE DECARBOXYLASE 1"/>
    <property type="match status" value="1"/>
</dbReference>
<dbReference type="InterPro" id="IPR015421">
    <property type="entry name" value="PyrdxlP-dep_Trfase_major"/>
</dbReference>
<dbReference type="GO" id="GO:0005516">
    <property type="term" value="F:calmodulin binding"/>
    <property type="evidence" value="ECO:0007669"/>
    <property type="project" value="UniProtKB-KW"/>
</dbReference>
<dbReference type="AlphaFoldDB" id="A0A9Q1ACT7"/>
<keyword evidence="9" id="KW-1185">Reference proteome</keyword>
<evidence type="ECO:0000313" key="8">
    <source>
        <dbReference type="EMBL" id="KAJ6766770.1"/>
    </source>
</evidence>
<accession>A0A9Q1ACT7</accession>
<dbReference type="OrthoDB" id="5152799at2759"/>
<gene>
    <name evidence="8" type="ORF">OIU79_022685</name>
</gene>
<name>A0A9Q1ACT7_SALPP</name>
<dbReference type="Gene3D" id="3.40.640.10">
    <property type="entry name" value="Type I PLP-dependent aspartate aminotransferase-like (Major domain)"/>
    <property type="match status" value="1"/>
</dbReference>
<dbReference type="GO" id="GO:0005829">
    <property type="term" value="C:cytosol"/>
    <property type="evidence" value="ECO:0007669"/>
    <property type="project" value="TreeGrafter"/>
</dbReference>
<reference evidence="8" key="1">
    <citation type="submission" date="2022-11" db="EMBL/GenBank/DDBJ databases">
        <authorList>
            <person name="Hyden B.L."/>
            <person name="Feng K."/>
            <person name="Yates T."/>
            <person name="Jawdy S."/>
            <person name="Smart L.B."/>
            <person name="Muchero W."/>
        </authorList>
    </citation>
    <scope>NUCLEOTIDE SEQUENCE</scope>
    <source>
        <tissue evidence="8">Shoot tip</tissue>
    </source>
</reference>
<evidence type="ECO:0000256" key="2">
    <source>
        <dbReference type="ARBA" id="ARBA00009533"/>
    </source>
</evidence>
<dbReference type="EMBL" id="JAPFFK010000004">
    <property type="protein sequence ID" value="KAJ6766770.1"/>
    <property type="molecule type" value="Genomic_DNA"/>
</dbReference>
<evidence type="ECO:0000256" key="1">
    <source>
        <dbReference type="ARBA" id="ARBA00001933"/>
    </source>
</evidence>
<dbReference type="InterPro" id="IPR015424">
    <property type="entry name" value="PyrdxlP-dep_Trfase"/>
</dbReference>
<dbReference type="InterPro" id="IPR010107">
    <property type="entry name" value="Glutamate_decarboxylase"/>
</dbReference>
<dbReference type="SUPFAM" id="SSF53383">
    <property type="entry name" value="PLP-dependent transferases"/>
    <property type="match status" value="1"/>
</dbReference>
<dbReference type="InterPro" id="IPR002129">
    <property type="entry name" value="PyrdxlP-dep_de-COase"/>
</dbReference>
<keyword evidence="5 7" id="KW-0663">Pyridoxal phosphate</keyword>
<organism evidence="8 9">
    <name type="scientific">Salix purpurea</name>
    <name type="common">Purple osier willow</name>
    <dbReference type="NCBI Taxonomy" id="77065"/>
    <lineage>
        <taxon>Eukaryota</taxon>
        <taxon>Viridiplantae</taxon>
        <taxon>Streptophyta</taxon>
        <taxon>Embryophyta</taxon>
        <taxon>Tracheophyta</taxon>
        <taxon>Spermatophyta</taxon>
        <taxon>Magnoliopsida</taxon>
        <taxon>eudicotyledons</taxon>
        <taxon>Gunneridae</taxon>
        <taxon>Pentapetalae</taxon>
        <taxon>rosids</taxon>
        <taxon>fabids</taxon>
        <taxon>Malpighiales</taxon>
        <taxon>Salicaceae</taxon>
        <taxon>Saliceae</taxon>
        <taxon>Salix</taxon>
    </lineage>
</organism>
<dbReference type="PANTHER" id="PTHR43321">
    <property type="entry name" value="GLUTAMATE DECARBOXYLASE"/>
    <property type="match status" value="1"/>
</dbReference>
<sequence length="434" mass="49624">MNVCLFYMQNRCVNMIAHLFNAPLGDSETAVGVGTVGSSEAIMLAGLAFKRKWQNKRRAEGKPCDKPNIVTGANVQVCWEKFARYFEVELKEVKLRDGYYVMDPKKAVEMVDENTICVAAILGSTLNGEFEDVKLLNDLLVEKNKSTGWDTPIHVDAASGGFIAPFIYPELEWDFRLPLEDLPEELIFHINYLGADQPTFTLNFSKGSSQVIAQYYQLIRLGYEGYKNIMENCRDNMLVLKQGLEKTGKFNIVSKDNGVPLVAFSLKDNSCHNEFEVSDMLRRFGWIVPAYTMPPDAQHVTVLRVVIREDFSRTLAERLVIDIDKVLHELETLPSRISARIVLANEEKLDAVAEKVKEDQNEIKDIITAWKEVRHGKEEDERCLLENKRMVDRAGVILPFRNFIIYDVELLLLINQIIFVSSLFDVHLLDRVYF</sequence>
<evidence type="ECO:0000256" key="7">
    <source>
        <dbReference type="RuleBase" id="RU000382"/>
    </source>
</evidence>
<comment type="similarity">
    <text evidence="2 7">Belongs to the group II decarboxylase family.</text>
</comment>
<comment type="caution">
    <text evidence="8">The sequence shown here is derived from an EMBL/GenBank/DDBJ whole genome shotgun (WGS) entry which is preliminary data.</text>
</comment>
<keyword evidence="4" id="KW-0112">Calmodulin-binding</keyword>
<dbReference type="EC" id="4.1.1.15" evidence="3"/>
<dbReference type="Gene3D" id="3.90.1150.160">
    <property type="match status" value="1"/>
</dbReference>
<dbReference type="FunFam" id="3.90.1150.160:FF:000001">
    <property type="entry name" value="Glutamate decarboxylase"/>
    <property type="match status" value="1"/>
</dbReference>
<keyword evidence="6 7" id="KW-0456">Lyase</keyword>
<dbReference type="GO" id="GO:0030170">
    <property type="term" value="F:pyridoxal phosphate binding"/>
    <property type="evidence" value="ECO:0007669"/>
    <property type="project" value="InterPro"/>
</dbReference>
<protein>
    <recommendedName>
        <fullName evidence="3">glutamate decarboxylase</fullName>
        <ecNumber evidence="3">4.1.1.15</ecNumber>
    </recommendedName>
</protein>
<dbReference type="Proteomes" id="UP001151532">
    <property type="component" value="Chromosome 4"/>
</dbReference>